<comment type="similarity">
    <text evidence="1">Belongs to the CapA family.</text>
</comment>
<dbReference type="InterPro" id="IPR029052">
    <property type="entry name" value="Metallo-depent_PP-like"/>
</dbReference>
<sequence>MKDKLNMQERLLKYVKKTKPNTTKHVLILLVITVGLLTIMSVSASSESSENTMADAPSEFTAIFTGDIMMGRNVQKVIDQKGLPFIFQDVENRLKEADFVTGNFENPVLDSEKDFEKQDKNIHLFAKSDILPSLKELNFTVLNLANNHAMDYQQEGLMHTLEEFSKVDIDYVGAGINRKEATDIHYKTVNDVKIATLGISDVFVANSVATKTEAGIASARPSRFIPRIGDASRNADLTIVHVHWGEEYDTLPSERQRELAKAMANAGADIIIGHHPHVLQPVEIIDDTVVFYSLGNFVFDQGWSNTRETALITLKMDEEGIGRFFIEPMLIKEASPRFLNQMESYYQSKVKKRLLKHSNIELHEKDDLFYFDHPLVRRD</sequence>
<dbReference type="OrthoDB" id="9810906at2"/>
<dbReference type="RefSeq" id="WP_147666117.1">
    <property type="nucleotide sequence ID" value="NZ_VDUW01000002.1"/>
</dbReference>
<dbReference type="SUPFAM" id="SSF56300">
    <property type="entry name" value="Metallo-dependent phosphatases"/>
    <property type="match status" value="1"/>
</dbReference>
<proteinExistence type="inferred from homology"/>
<organism evidence="3 4">
    <name type="scientific">Cerasibacillus terrae</name>
    <dbReference type="NCBI Taxonomy" id="2498845"/>
    <lineage>
        <taxon>Bacteria</taxon>
        <taxon>Bacillati</taxon>
        <taxon>Bacillota</taxon>
        <taxon>Bacilli</taxon>
        <taxon>Bacillales</taxon>
        <taxon>Bacillaceae</taxon>
        <taxon>Cerasibacillus</taxon>
    </lineage>
</organism>
<dbReference type="Proteomes" id="UP000321574">
    <property type="component" value="Unassembled WGS sequence"/>
</dbReference>
<dbReference type="CDD" id="cd07381">
    <property type="entry name" value="MPP_CapA"/>
    <property type="match status" value="1"/>
</dbReference>
<protein>
    <submittedName>
        <fullName evidence="3">CapA family protein</fullName>
    </submittedName>
</protein>
<accession>A0A5C8NZG3</accession>
<keyword evidence="4" id="KW-1185">Reference proteome</keyword>
<name>A0A5C8NZG3_9BACI</name>
<gene>
    <name evidence="3" type="ORF">FHP05_04865</name>
</gene>
<dbReference type="PANTHER" id="PTHR33393">
    <property type="entry name" value="POLYGLUTAMINE SYNTHESIS ACCESSORY PROTEIN RV0574C-RELATED"/>
    <property type="match status" value="1"/>
</dbReference>
<dbReference type="EMBL" id="VDUW01000002">
    <property type="protein sequence ID" value="TXL66718.1"/>
    <property type="molecule type" value="Genomic_DNA"/>
</dbReference>
<dbReference type="SMART" id="SM00854">
    <property type="entry name" value="PGA_cap"/>
    <property type="match status" value="1"/>
</dbReference>
<comment type="caution">
    <text evidence="3">The sequence shown here is derived from an EMBL/GenBank/DDBJ whole genome shotgun (WGS) entry which is preliminary data.</text>
</comment>
<reference evidence="3 4" key="1">
    <citation type="submission" date="2019-06" db="EMBL/GenBank/DDBJ databases">
        <title>Cerasibacillus sp. nov., isolated from maize field.</title>
        <authorList>
            <person name="Lin S.-Y."/>
            <person name="Tsai C.-F."/>
            <person name="Young C.-C."/>
        </authorList>
    </citation>
    <scope>NUCLEOTIDE SEQUENCE [LARGE SCALE GENOMIC DNA]</scope>
    <source>
        <strain evidence="3 4">CC-CFT480</strain>
    </source>
</reference>
<evidence type="ECO:0000313" key="3">
    <source>
        <dbReference type="EMBL" id="TXL66718.1"/>
    </source>
</evidence>
<dbReference type="InterPro" id="IPR019079">
    <property type="entry name" value="Capsule_synth_CapA"/>
</dbReference>
<dbReference type="InterPro" id="IPR052169">
    <property type="entry name" value="CW_Biosynth-Accessory"/>
</dbReference>
<feature type="domain" description="Capsule synthesis protein CapA" evidence="2">
    <location>
        <begin position="61"/>
        <end position="301"/>
    </location>
</feature>
<dbReference type="Gene3D" id="3.60.21.10">
    <property type="match status" value="1"/>
</dbReference>
<evidence type="ECO:0000313" key="4">
    <source>
        <dbReference type="Proteomes" id="UP000321574"/>
    </source>
</evidence>
<dbReference type="AlphaFoldDB" id="A0A5C8NZG3"/>
<dbReference type="PANTHER" id="PTHR33393:SF13">
    <property type="entry name" value="PGA BIOSYNTHESIS PROTEIN CAPA"/>
    <property type="match status" value="1"/>
</dbReference>
<dbReference type="Pfam" id="PF09587">
    <property type="entry name" value="PGA_cap"/>
    <property type="match status" value="1"/>
</dbReference>
<evidence type="ECO:0000259" key="2">
    <source>
        <dbReference type="SMART" id="SM00854"/>
    </source>
</evidence>
<evidence type="ECO:0000256" key="1">
    <source>
        <dbReference type="ARBA" id="ARBA00005662"/>
    </source>
</evidence>